<protein>
    <submittedName>
        <fullName evidence="1">Uncharacterized protein</fullName>
    </submittedName>
</protein>
<proteinExistence type="predicted"/>
<sequence length="69" mass="7492">MVSQVLVRELVPVPVQVQGLGLVPVLVLEREQVRAPGLGLALHRQASSQLTARIAELTIFSFSLVNSFL</sequence>
<dbReference type="AlphaFoldDB" id="X1RZ31"/>
<organism evidence="1">
    <name type="scientific">marine sediment metagenome</name>
    <dbReference type="NCBI Taxonomy" id="412755"/>
    <lineage>
        <taxon>unclassified sequences</taxon>
        <taxon>metagenomes</taxon>
        <taxon>ecological metagenomes</taxon>
    </lineage>
</organism>
<reference evidence="1" key="1">
    <citation type="journal article" date="2014" name="Front. Microbiol.">
        <title>High frequency of phylogenetically diverse reductive dehalogenase-homologous genes in deep subseafloor sedimentary metagenomes.</title>
        <authorList>
            <person name="Kawai M."/>
            <person name="Futagami T."/>
            <person name="Toyoda A."/>
            <person name="Takaki Y."/>
            <person name="Nishi S."/>
            <person name="Hori S."/>
            <person name="Arai W."/>
            <person name="Tsubouchi T."/>
            <person name="Morono Y."/>
            <person name="Uchiyama I."/>
            <person name="Ito T."/>
            <person name="Fujiyama A."/>
            <person name="Inagaki F."/>
            <person name="Takami H."/>
        </authorList>
    </citation>
    <scope>NUCLEOTIDE SEQUENCE</scope>
    <source>
        <strain evidence="1">Expedition CK06-06</strain>
    </source>
</reference>
<gene>
    <name evidence="1" type="ORF">S12H4_15102</name>
</gene>
<comment type="caution">
    <text evidence="1">The sequence shown here is derived from an EMBL/GenBank/DDBJ whole genome shotgun (WGS) entry which is preliminary data.</text>
</comment>
<name>X1RZ31_9ZZZZ</name>
<dbReference type="EMBL" id="BARW01007232">
    <property type="protein sequence ID" value="GAI85913.1"/>
    <property type="molecule type" value="Genomic_DNA"/>
</dbReference>
<accession>X1RZ31</accession>
<evidence type="ECO:0000313" key="1">
    <source>
        <dbReference type="EMBL" id="GAI85913.1"/>
    </source>
</evidence>